<reference evidence="4 5" key="1">
    <citation type="submission" date="2019-06" db="EMBL/GenBank/DDBJ databases">
        <title>Sequencing the genomes of 1000 actinobacteria strains.</title>
        <authorList>
            <person name="Klenk H.-P."/>
        </authorList>
    </citation>
    <scope>NUCLEOTIDE SEQUENCE [LARGE SCALE GENOMIC DNA]</scope>
    <source>
        <strain evidence="4 5">DSM 18031</strain>
    </source>
</reference>
<evidence type="ECO:0000259" key="3">
    <source>
        <dbReference type="SMART" id="SM00642"/>
    </source>
</evidence>
<dbReference type="InterPro" id="IPR013783">
    <property type="entry name" value="Ig-like_fold"/>
</dbReference>
<keyword evidence="5" id="KW-1185">Reference proteome</keyword>
<dbReference type="PANTHER" id="PTHR10357:SF210">
    <property type="entry name" value="MALTODEXTRIN GLUCOSIDASE"/>
    <property type="match status" value="1"/>
</dbReference>
<dbReference type="SUPFAM" id="SSF51445">
    <property type="entry name" value="(Trans)glycosidases"/>
    <property type="match status" value="1"/>
</dbReference>
<evidence type="ECO:0000313" key="4">
    <source>
        <dbReference type="EMBL" id="TQM66099.1"/>
    </source>
</evidence>
<evidence type="ECO:0000256" key="2">
    <source>
        <dbReference type="ARBA" id="ARBA00023295"/>
    </source>
</evidence>
<name>A0A543I6A8_9MICO</name>
<dbReference type="InterPro" id="IPR017853">
    <property type="entry name" value="GH"/>
</dbReference>
<protein>
    <submittedName>
        <fullName evidence="4">Glycosidase</fullName>
    </submittedName>
</protein>
<evidence type="ECO:0000313" key="5">
    <source>
        <dbReference type="Proteomes" id="UP000318331"/>
    </source>
</evidence>
<dbReference type="RefSeq" id="WP_246054517.1">
    <property type="nucleotide sequence ID" value="NZ_BAAAYS010000027.1"/>
</dbReference>
<dbReference type="AlphaFoldDB" id="A0A543I6A8"/>
<dbReference type="CDD" id="cd11338">
    <property type="entry name" value="AmyAc_CMD"/>
    <property type="match status" value="1"/>
</dbReference>
<dbReference type="InterPro" id="IPR006047">
    <property type="entry name" value="GH13_cat_dom"/>
</dbReference>
<sequence>MTDFTSEPHHDGSALYVSTENPVLGESVRLRLRVPRTFGGVEWVRVRSNPDREPSWSEATVLSETADETWWQADIVVANPEHGYRFVVRRAEGGNVWVNAAGVHTVETLDSEDFVLVAHEPAPDWVRETVLYQVFPDRFARSAEAEDRELPGWAVPASWDDPVIGSGPDVSQQFYGGDLDGIREHLDHLVWLGVTTLYLTPFFPAGSNHRYDASSFDRVDPLLGGDEALIRLVAAAHEAGLRVVGDLTTNHSGDSHEWFRAALHHPEAPESDFYYWLDEENSDYVGWLGHQTLPKFNWNSAELRRRFIEGPDSVVGKWLQAPYSLDGWRIDVANMTGRYRDEDLNREVRRTIRRTMTEVNPDTILLGESTNDAAPDFRGDAWHGAMTYANFTRPVWEWLGTPGAPAGGGLGMTDAHVTGYSSEQFYAAHRRFVAGFPWRVRLGTLNALDTHDTPRFLSVARPDTVPVALGLSMTLPGVPVVWAGAECGLGGVNGEDSRRPIPWAVDTAGAAAGVAAGSGGGSVTAGTHLSARPDTARAEAASMVPGAQATVSGEGAAAQSEPVADVPADTGPLNEYGVPFPQRGSFAFGDSRYPFDRTDTAELDVPVDQDNPPADPVSVAPGALPVMNLYRNLIALRRSSPALNSGGMRWLSVTDEAVIFVRESAAECILVCAARAFSVVTIADACLPTEVGEVERIYGDAELAFRGDANTMTFVADRPSFTVWRLDGISV</sequence>
<gene>
    <name evidence="4" type="ORF">FB466_0924</name>
</gene>
<evidence type="ECO:0000256" key="1">
    <source>
        <dbReference type="ARBA" id="ARBA00022801"/>
    </source>
</evidence>
<proteinExistence type="predicted"/>
<dbReference type="EMBL" id="VFPN01000001">
    <property type="protein sequence ID" value="TQM66099.1"/>
    <property type="molecule type" value="Genomic_DNA"/>
</dbReference>
<feature type="domain" description="Glycosyl hydrolase family 13 catalytic" evidence="3">
    <location>
        <begin position="133"/>
        <end position="515"/>
    </location>
</feature>
<dbReference type="Pfam" id="PF00128">
    <property type="entry name" value="Alpha-amylase"/>
    <property type="match status" value="1"/>
</dbReference>
<accession>A0A543I6A8</accession>
<dbReference type="Proteomes" id="UP000318331">
    <property type="component" value="Unassembled WGS sequence"/>
</dbReference>
<dbReference type="SUPFAM" id="SSF81296">
    <property type="entry name" value="E set domains"/>
    <property type="match status" value="1"/>
</dbReference>
<dbReference type="InterPro" id="IPR004185">
    <property type="entry name" value="Glyco_hydro_13_lg-like_dom"/>
</dbReference>
<dbReference type="CDD" id="cd02857">
    <property type="entry name" value="E_set_CDase_PDE_N"/>
    <property type="match status" value="1"/>
</dbReference>
<dbReference type="GO" id="GO:0005975">
    <property type="term" value="P:carbohydrate metabolic process"/>
    <property type="evidence" value="ECO:0007669"/>
    <property type="project" value="InterPro"/>
</dbReference>
<dbReference type="SMART" id="SM00642">
    <property type="entry name" value="Aamy"/>
    <property type="match status" value="1"/>
</dbReference>
<dbReference type="Gene3D" id="3.20.20.80">
    <property type="entry name" value="Glycosidases"/>
    <property type="match status" value="1"/>
</dbReference>
<dbReference type="GO" id="GO:0004553">
    <property type="term" value="F:hydrolase activity, hydrolyzing O-glycosyl compounds"/>
    <property type="evidence" value="ECO:0007669"/>
    <property type="project" value="InterPro"/>
</dbReference>
<organism evidence="4 5">
    <name type="scientific">Klugiella xanthotipulae</name>
    <dbReference type="NCBI Taxonomy" id="244735"/>
    <lineage>
        <taxon>Bacteria</taxon>
        <taxon>Bacillati</taxon>
        <taxon>Actinomycetota</taxon>
        <taxon>Actinomycetes</taxon>
        <taxon>Micrococcales</taxon>
        <taxon>Microbacteriaceae</taxon>
        <taxon>Klugiella</taxon>
    </lineage>
</organism>
<dbReference type="Gene3D" id="2.60.40.10">
    <property type="entry name" value="Immunoglobulins"/>
    <property type="match status" value="1"/>
</dbReference>
<dbReference type="InterPro" id="IPR014756">
    <property type="entry name" value="Ig_E-set"/>
</dbReference>
<comment type="caution">
    <text evidence="4">The sequence shown here is derived from an EMBL/GenBank/DDBJ whole genome shotgun (WGS) entry which is preliminary data.</text>
</comment>
<keyword evidence="2 4" id="KW-0326">Glycosidase</keyword>
<dbReference type="PANTHER" id="PTHR10357">
    <property type="entry name" value="ALPHA-AMYLASE FAMILY MEMBER"/>
    <property type="match status" value="1"/>
</dbReference>
<keyword evidence="1" id="KW-0378">Hydrolase</keyword>